<gene>
    <name evidence="1" type="ORF">MFORT_30569</name>
</gene>
<evidence type="ECO:0000313" key="2">
    <source>
        <dbReference type="Proteomes" id="UP000006043"/>
    </source>
</evidence>
<dbReference type="HOGENOM" id="CLU_2845112_0_0_11"/>
<proteinExistence type="predicted"/>
<sequence length="65" mass="7209">MSGLPQAATGMTMMKLTSTIQCSLTDFPIMTTTRRLTMAITITGSLSLMMQDNRAPLRMIRLSRL</sequence>
<reference evidence="1 2" key="1">
    <citation type="journal article" date="2012" name="J. Bacteriol.">
        <title>Complete Genome Sequence of Mycobacterium fortuitum subsp. fortuitum Type Strain DSM46621.</title>
        <authorList>
            <person name="Ho Y.S."/>
            <person name="Adroub S.A."/>
            <person name="Aleisa F."/>
            <person name="Mahmood H."/>
            <person name="Othoum G."/>
            <person name="Rashid F."/>
            <person name="Zaher M."/>
            <person name="Ali S."/>
            <person name="Bitter W."/>
            <person name="Pain A."/>
            <person name="Abdallah A.M."/>
        </authorList>
    </citation>
    <scope>NUCLEOTIDE SEQUENCE [LARGE SCALE GENOMIC DNA]</scope>
    <source>
        <strain evidence="2">DSM46621</strain>
    </source>
</reference>
<evidence type="ECO:0000313" key="1">
    <source>
        <dbReference type="EMBL" id="EJZ04897.1"/>
    </source>
</evidence>
<dbReference type="EMBL" id="ALQB01000257">
    <property type="protein sequence ID" value="EJZ04897.1"/>
    <property type="molecule type" value="Genomic_DNA"/>
</dbReference>
<dbReference type="Proteomes" id="UP000006043">
    <property type="component" value="Unassembled WGS sequence"/>
</dbReference>
<dbReference type="AlphaFoldDB" id="K0UCA1"/>
<name>K0UCA1_MYCFO</name>
<protein>
    <submittedName>
        <fullName evidence="1">Uncharacterized protein</fullName>
    </submittedName>
</protein>
<accession>K0UCA1</accession>
<organism evidence="1 2">
    <name type="scientific">Mycolicibacterium fortuitum subsp. fortuitum DSM 46621 = ATCC 6841 = JCM 6387</name>
    <dbReference type="NCBI Taxonomy" id="1214102"/>
    <lineage>
        <taxon>Bacteria</taxon>
        <taxon>Bacillati</taxon>
        <taxon>Actinomycetota</taxon>
        <taxon>Actinomycetes</taxon>
        <taxon>Mycobacteriales</taxon>
        <taxon>Mycobacteriaceae</taxon>
        <taxon>Mycolicibacterium</taxon>
    </lineage>
</organism>
<comment type="caution">
    <text evidence="1">The sequence shown here is derived from an EMBL/GenBank/DDBJ whole genome shotgun (WGS) entry which is preliminary data.</text>
</comment>